<dbReference type="Pfam" id="PF00677">
    <property type="entry name" value="Lum_binding"/>
    <property type="match status" value="2"/>
</dbReference>
<gene>
    <name evidence="13" type="primary">ribE</name>
    <name evidence="13" type="ORF">ERS450000_00455</name>
</gene>
<dbReference type="SUPFAM" id="SSF63380">
    <property type="entry name" value="Riboflavin synthase domain-like"/>
    <property type="match status" value="2"/>
</dbReference>
<evidence type="ECO:0000256" key="11">
    <source>
        <dbReference type="PROSITE-ProRule" id="PRU00524"/>
    </source>
</evidence>
<dbReference type="NCBIfam" id="NF006767">
    <property type="entry name" value="PRK09289.1"/>
    <property type="match status" value="1"/>
</dbReference>
<dbReference type="PROSITE" id="PS51177">
    <property type="entry name" value="LUMAZINE_BIND"/>
    <property type="match status" value="2"/>
</dbReference>
<dbReference type="PIRSF" id="PIRSF000498">
    <property type="entry name" value="Riboflavin_syn_A"/>
    <property type="match status" value="1"/>
</dbReference>
<keyword evidence="9" id="KW-0677">Repeat</keyword>
<comment type="catalytic activity">
    <reaction evidence="1">
        <text>2 6,7-dimethyl-8-(1-D-ribityl)lumazine + H(+) = 5-amino-6-(D-ribitylamino)uracil + riboflavin</text>
        <dbReference type="Rhea" id="RHEA:20772"/>
        <dbReference type="ChEBI" id="CHEBI:15378"/>
        <dbReference type="ChEBI" id="CHEBI:15934"/>
        <dbReference type="ChEBI" id="CHEBI:57986"/>
        <dbReference type="ChEBI" id="CHEBI:58201"/>
        <dbReference type="EC" id="2.5.1.9"/>
    </reaction>
</comment>
<dbReference type="KEGG" id="nfr:ERS450000_00455"/>
<comment type="function">
    <text evidence="2">Catalyzes the dismutation of two molecules of 6,7-dimethyl-8-ribityllumazine, resulting in the formation of riboflavin and 5-amino-6-(D-ribitylamino)uracil.</text>
</comment>
<dbReference type="Proteomes" id="UP000057820">
    <property type="component" value="Chromosome 1"/>
</dbReference>
<keyword evidence="8 13" id="KW-0808">Transferase</keyword>
<keyword evidence="7" id="KW-0686">Riboflavin biosynthesis</keyword>
<dbReference type="EMBL" id="LN868938">
    <property type="protein sequence ID" value="CRY74052.1"/>
    <property type="molecule type" value="Genomic_DNA"/>
</dbReference>
<dbReference type="AlphaFoldDB" id="A0A0H5NFW9"/>
<evidence type="ECO:0000256" key="4">
    <source>
        <dbReference type="ARBA" id="ARBA00011233"/>
    </source>
</evidence>
<dbReference type="PANTHER" id="PTHR21098">
    <property type="entry name" value="RIBOFLAVIN SYNTHASE ALPHA CHAIN"/>
    <property type="match status" value="1"/>
</dbReference>
<sequence length="207" mass="21822">MFTGIVEELGEIVAVERLADAARLTIRGKLVTSDAGHGDSIAVNGVCLTVVDVLDGDSFTVDVMQETLDRSSIGGLEAGARVNLERAAALNSRLGGHLVQGHVDGTGTVLARTPSENWEVVRISLPDAIARYVVEKGSITVDGISLTVSGLGRSEQPASDGNRDWFEVSLIPTTLSLTNLGSAAVGTRVNLEVDVIAKYVERLQQRG</sequence>
<dbReference type="FunFam" id="2.40.30.20:FF:000003">
    <property type="entry name" value="Riboflavin synthase, alpha subunit"/>
    <property type="match status" value="1"/>
</dbReference>
<comment type="subunit">
    <text evidence="4">Homotrimer.</text>
</comment>
<dbReference type="InterPro" id="IPR017938">
    <property type="entry name" value="Riboflavin_synthase-like_b-brl"/>
</dbReference>
<evidence type="ECO:0000313" key="13">
    <source>
        <dbReference type="EMBL" id="CRY74052.1"/>
    </source>
</evidence>
<dbReference type="GO" id="GO:0009231">
    <property type="term" value="P:riboflavin biosynthetic process"/>
    <property type="evidence" value="ECO:0007669"/>
    <property type="project" value="UniProtKB-KW"/>
</dbReference>
<dbReference type="Gene3D" id="2.40.30.20">
    <property type="match status" value="2"/>
</dbReference>
<feature type="domain" description="Lumazine-binding" evidence="12">
    <location>
        <begin position="98"/>
        <end position="204"/>
    </location>
</feature>
<proteinExistence type="predicted"/>
<evidence type="ECO:0000256" key="5">
    <source>
        <dbReference type="ARBA" id="ARBA00012827"/>
    </source>
</evidence>
<evidence type="ECO:0000256" key="10">
    <source>
        <dbReference type="NCBIfam" id="TIGR00187"/>
    </source>
</evidence>
<dbReference type="CDD" id="cd00402">
    <property type="entry name" value="Riboflavin_synthase_like"/>
    <property type="match status" value="1"/>
</dbReference>
<evidence type="ECO:0000256" key="2">
    <source>
        <dbReference type="ARBA" id="ARBA00002803"/>
    </source>
</evidence>
<dbReference type="RefSeq" id="WP_060590145.1">
    <property type="nucleotide sequence ID" value="NZ_CP031418.1"/>
</dbReference>
<accession>A0A0H5NFW9</accession>
<evidence type="ECO:0000256" key="3">
    <source>
        <dbReference type="ARBA" id="ARBA00004887"/>
    </source>
</evidence>
<evidence type="ECO:0000256" key="7">
    <source>
        <dbReference type="ARBA" id="ARBA00022619"/>
    </source>
</evidence>
<feature type="repeat" description="Lumazine-binding" evidence="11">
    <location>
        <begin position="98"/>
        <end position="204"/>
    </location>
</feature>
<dbReference type="EC" id="2.5.1.9" evidence="5 10"/>
<dbReference type="InterPro" id="IPR001783">
    <property type="entry name" value="Lumazine-bd"/>
</dbReference>
<evidence type="ECO:0000313" key="14">
    <source>
        <dbReference type="Proteomes" id="UP000057820"/>
    </source>
</evidence>
<dbReference type="PANTHER" id="PTHR21098:SF12">
    <property type="entry name" value="RIBOFLAVIN SYNTHASE"/>
    <property type="match status" value="1"/>
</dbReference>
<dbReference type="GO" id="GO:0004746">
    <property type="term" value="F:riboflavin synthase activity"/>
    <property type="evidence" value="ECO:0007669"/>
    <property type="project" value="UniProtKB-UniRule"/>
</dbReference>
<dbReference type="InterPro" id="IPR026017">
    <property type="entry name" value="Lumazine-bd_dom"/>
</dbReference>
<evidence type="ECO:0000256" key="1">
    <source>
        <dbReference type="ARBA" id="ARBA00000968"/>
    </source>
</evidence>
<dbReference type="FunFam" id="2.40.30.20:FF:000004">
    <property type="entry name" value="Riboflavin synthase, alpha subunit"/>
    <property type="match status" value="1"/>
</dbReference>
<dbReference type="NCBIfam" id="TIGR00187">
    <property type="entry name" value="ribE"/>
    <property type="match status" value="1"/>
</dbReference>
<reference evidence="14" key="1">
    <citation type="submission" date="2015-03" db="EMBL/GenBank/DDBJ databases">
        <authorList>
            <consortium name="Pathogen Informatics"/>
        </authorList>
    </citation>
    <scope>NUCLEOTIDE SEQUENCE [LARGE SCALE GENOMIC DNA]</scope>
    <source>
        <strain evidence="14">NCTC11134</strain>
    </source>
</reference>
<comment type="pathway">
    <text evidence="3">Cofactor biosynthesis; riboflavin biosynthesis; riboflavin from 2-hydroxy-3-oxobutyl phosphate and 5-amino-6-(D-ribitylamino)uracil: step 2/2.</text>
</comment>
<organism evidence="13 14">
    <name type="scientific">Nocardia farcinica</name>
    <dbReference type="NCBI Taxonomy" id="37329"/>
    <lineage>
        <taxon>Bacteria</taxon>
        <taxon>Bacillati</taxon>
        <taxon>Actinomycetota</taxon>
        <taxon>Actinomycetes</taxon>
        <taxon>Mycobacteriales</taxon>
        <taxon>Nocardiaceae</taxon>
        <taxon>Nocardia</taxon>
    </lineage>
</organism>
<evidence type="ECO:0000256" key="6">
    <source>
        <dbReference type="ARBA" id="ARBA00013950"/>
    </source>
</evidence>
<dbReference type="InterPro" id="IPR023366">
    <property type="entry name" value="ATP_synth_asu-like_sf"/>
</dbReference>
<name>A0A0H5NFW9_NOCFR</name>
<protein>
    <recommendedName>
        <fullName evidence="6 10">Riboflavin synthase</fullName>
        <ecNumber evidence="5 10">2.5.1.9</ecNumber>
    </recommendedName>
</protein>
<feature type="domain" description="Lumazine-binding" evidence="12">
    <location>
        <begin position="1"/>
        <end position="97"/>
    </location>
</feature>
<evidence type="ECO:0000256" key="9">
    <source>
        <dbReference type="ARBA" id="ARBA00022737"/>
    </source>
</evidence>
<evidence type="ECO:0000256" key="8">
    <source>
        <dbReference type="ARBA" id="ARBA00022679"/>
    </source>
</evidence>
<feature type="repeat" description="Lumazine-binding" evidence="11">
    <location>
        <begin position="1"/>
        <end position="97"/>
    </location>
</feature>
<evidence type="ECO:0000259" key="12">
    <source>
        <dbReference type="PROSITE" id="PS51177"/>
    </source>
</evidence>